<evidence type="ECO:0000256" key="7">
    <source>
        <dbReference type="SAM" id="Phobius"/>
    </source>
</evidence>
<evidence type="ECO:0000259" key="8">
    <source>
        <dbReference type="PROSITE" id="PS50850"/>
    </source>
</evidence>
<feature type="transmembrane region" description="Helical" evidence="7">
    <location>
        <begin position="263"/>
        <end position="286"/>
    </location>
</feature>
<dbReference type="Gene3D" id="1.20.1250.20">
    <property type="entry name" value="MFS general substrate transporter like domains"/>
    <property type="match status" value="1"/>
</dbReference>
<evidence type="ECO:0000256" key="6">
    <source>
        <dbReference type="ARBA" id="ARBA00023136"/>
    </source>
</evidence>
<dbReference type="InterPro" id="IPR036259">
    <property type="entry name" value="MFS_trans_sf"/>
</dbReference>
<dbReference type="CDD" id="cd06173">
    <property type="entry name" value="MFS_MefA_like"/>
    <property type="match status" value="1"/>
</dbReference>
<accession>A0A0R1J122</accession>
<proteinExistence type="predicted"/>
<feature type="transmembrane region" description="Helical" evidence="7">
    <location>
        <begin position="61"/>
        <end position="80"/>
    </location>
</feature>
<feature type="transmembrane region" description="Helical" evidence="7">
    <location>
        <begin position="109"/>
        <end position="130"/>
    </location>
</feature>
<dbReference type="SUPFAM" id="SSF103473">
    <property type="entry name" value="MFS general substrate transporter"/>
    <property type="match status" value="1"/>
</dbReference>
<keyword evidence="2" id="KW-0813">Transport</keyword>
<evidence type="ECO:0000256" key="2">
    <source>
        <dbReference type="ARBA" id="ARBA00022448"/>
    </source>
</evidence>
<evidence type="ECO:0000256" key="4">
    <source>
        <dbReference type="ARBA" id="ARBA00022692"/>
    </source>
</evidence>
<feature type="transmembrane region" description="Helical" evidence="7">
    <location>
        <begin position="237"/>
        <end position="257"/>
    </location>
</feature>
<feature type="transmembrane region" description="Helical" evidence="7">
    <location>
        <begin position="150"/>
        <end position="169"/>
    </location>
</feature>
<sequence>MRSIAQTFQMPTIQSIVPTMVPANQVTKMNGQLGMIQSANMIIAPALGAFLFSIVPITMLILLDVVGAVIGVTIILFVKIPEHPVFDEKIQILSDVKFGLGQLKGNKGLWYITLMGMVFTLLFMPAASLYPLMTMSYFKGTVAQAGIIEVVYSVGMFAGGAVIGFLGNWSDRMKPILMSMLVMGIAFGASGFLPGNQRGFIWFVVLNTIAGIATPFFNTLLMAMIQQSYPPENLGRVLGILNSLMSIAGPVGLIFAGPIADKIGVNSLFIIGGVGTLLCGLFVFLVPATRNVDKLLQERLREED</sequence>
<evidence type="ECO:0000313" key="9">
    <source>
        <dbReference type="EMBL" id="KRK64847.1"/>
    </source>
</evidence>
<dbReference type="Pfam" id="PF07690">
    <property type="entry name" value="MFS_1"/>
    <property type="match status" value="1"/>
</dbReference>
<dbReference type="PANTHER" id="PTHR23513">
    <property type="entry name" value="INTEGRAL MEMBRANE EFFLUX PROTEIN-RELATED"/>
    <property type="match status" value="1"/>
</dbReference>
<organism evidence="9 10">
    <name type="scientific">Companilactobacillus tucceti DSM 20183</name>
    <dbReference type="NCBI Taxonomy" id="1423811"/>
    <lineage>
        <taxon>Bacteria</taxon>
        <taxon>Bacillati</taxon>
        <taxon>Bacillota</taxon>
        <taxon>Bacilli</taxon>
        <taxon>Lactobacillales</taxon>
        <taxon>Lactobacillaceae</taxon>
        <taxon>Companilactobacillus</taxon>
    </lineage>
</organism>
<feature type="transmembrane region" description="Helical" evidence="7">
    <location>
        <begin position="176"/>
        <end position="194"/>
    </location>
</feature>
<feature type="transmembrane region" description="Helical" evidence="7">
    <location>
        <begin position="200"/>
        <end position="225"/>
    </location>
</feature>
<evidence type="ECO:0000256" key="1">
    <source>
        <dbReference type="ARBA" id="ARBA00004651"/>
    </source>
</evidence>
<protein>
    <submittedName>
        <fullName evidence="9">Major facilitator superfamily protein</fullName>
    </submittedName>
</protein>
<evidence type="ECO:0000256" key="3">
    <source>
        <dbReference type="ARBA" id="ARBA00022475"/>
    </source>
</evidence>
<dbReference type="InterPro" id="IPR020846">
    <property type="entry name" value="MFS_dom"/>
</dbReference>
<comment type="caution">
    <text evidence="9">The sequence shown here is derived from an EMBL/GenBank/DDBJ whole genome shotgun (WGS) entry which is preliminary data.</text>
</comment>
<dbReference type="PROSITE" id="PS50850">
    <property type="entry name" value="MFS"/>
    <property type="match status" value="1"/>
</dbReference>
<dbReference type="STRING" id="1423811.FC72_GL001901"/>
<evidence type="ECO:0000256" key="5">
    <source>
        <dbReference type="ARBA" id="ARBA00022989"/>
    </source>
</evidence>
<evidence type="ECO:0000313" key="10">
    <source>
        <dbReference type="Proteomes" id="UP000050929"/>
    </source>
</evidence>
<keyword evidence="6 7" id="KW-0472">Membrane</keyword>
<keyword evidence="3" id="KW-1003">Cell membrane</keyword>
<feature type="domain" description="Major facilitator superfamily (MFS) profile" evidence="8">
    <location>
        <begin position="108"/>
        <end position="304"/>
    </location>
</feature>
<dbReference type="InterPro" id="IPR011701">
    <property type="entry name" value="MFS"/>
</dbReference>
<keyword evidence="5 7" id="KW-1133">Transmembrane helix</keyword>
<dbReference type="EMBL" id="AZDG01000007">
    <property type="protein sequence ID" value="KRK64847.1"/>
    <property type="molecule type" value="Genomic_DNA"/>
</dbReference>
<dbReference type="PATRIC" id="fig|1423811.3.peg.1944"/>
<gene>
    <name evidence="9" type="ORF">FC72_GL001901</name>
</gene>
<dbReference type="PANTHER" id="PTHR23513:SF6">
    <property type="entry name" value="MAJOR FACILITATOR SUPERFAMILY ASSOCIATED DOMAIN-CONTAINING PROTEIN"/>
    <property type="match status" value="1"/>
</dbReference>
<dbReference type="GO" id="GO:0022857">
    <property type="term" value="F:transmembrane transporter activity"/>
    <property type="evidence" value="ECO:0007669"/>
    <property type="project" value="InterPro"/>
</dbReference>
<name>A0A0R1J122_9LACO</name>
<reference evidence="9 10" key="1">
    <citation type="journal article" date="2015" name="Genome Announc.">
        <title>Expanding the biotechnology potential of lactobacilli through comparative genomics of 213 strains and associated genera.</title>
        <authorList>
            <person name="Sun Z."/>
            <person name="Harris H.M."/>
            <person name="McCann A."/>
            <person name="Guo C."/>
            <person name="Argimon S."/>
            <person name="Zhang W."/>
            <person name="Yang X."/>
            <person name="Jeffery I.B."/>
            <person name="Cooney J.C."/>
            <person name="Kagawa T.F."/>
            <person name="Liu W."/>
            <person name="Song Y."/>
            <person name="Salvetti E."/>
            <person name="Wrobel A."/>
            <person name="Rasinkangas P."/>
            <person name="Parkhill J."/>
            <person name="Rea M.C."/>
            <person name="O'Sullivan O."/>
            <person name="Ritari J."/>
            <person name="Douillard F.P."/>
            <person name="Paul Ross R."/>
            <person name="Yang R."/>
            <person name="Briner A.E."/>
            <person name="Felis G.E."/>
            <person name="de Vos W.M."/>
            <person name="Barrangou R."/>
            <person name="Klaenhammer T.R."/>
            <person name="Caufield P.W."/>
            <person name="Cui Y."/>
            <person name="Zhang H."/>
            <person name="O'Toole P.W."/>
        </authorList>
    </citation>
    <scope>NUCLEOTIDE SEQUENCE [LARGE SCALE GENOMIC DNA]</scope>
    <source>
        <strain evidence="9 10">DSM 20183</strain>
    </source>
</reference>
<comment type="subcellular location">
    <subcellularLocation>
        <location evidence="1">Cell membrane</location>
        <topology evidence="1">Multi-pass membrane protein</topology>
    </subcellularLocation>
</comment>
<dbReference type="Proteomes" id="UP000050929">
    <property type="component" value="Unassembled WGS sequence"/>
</dbReference>
<keyword evidence="4 7" id="KW-0812">Transmembrane</keyword>
<dbReference type="AlphaFoldDB" id="A0A0R1J122"/>
<dbReference type="GO" id="GO:0005886">
    <property type="term" value="C:plasma membrane"/>
    <property type="evidence" value="ECO:0007669"/>
    <property type="project" value="UniProtKB-SubCell"/>
</dbReference>
<keyword evidence="10" id="KW-1185">Reference proteome</keyword>